<dbReference type="SUPFAM" id="SSF53474">
    <property type="entry name" value="alpha/beta-Hydrolases"/>
    <property type="match status" value="1"/>
</dbReference>
<protein>
    <submittedName>
        <fullName evidence="2">Alpha/beta hydrolase</fullName>
    </submittedName>
</protein>
<proteinExistence type="predicted"/>
<gene>
    <name evidence="2" type="ORF">GCM10011610_00780</name>
</gene>
<dbReference type="InterPro" id="IPR029058">
    <property type="entry name" value="AB_hydrolase_fold"/>
</dbReference>
<name>A0ABQ2K334_9NOCA</name>
<reference evidence="3" key="1">
    <citation type="journal article" date="2019" name="Int. J. Syst. Evol. Microbiol.">
        <title>The Global Catalogue of Microorganisms (GCM) 10K type strain sequencing project: providing services to taxonomists for standard genome sequencing and annotation.</title>
        <authorList>
            <consortium name="The Broad Institute Genomics Platform"/>
            <consortium name="The Broad Institute Genome Sequencing Center for Infectious Disease"/>
            <person name="Wu L."/>
            <person name="Ma J."/>
        </authorList>
    </citation>
    <scope>NUCLEOTIDE SEQUENCE [LARGE SCALE GENOMIC DNA]</scope>
    <source>
        <strain evidence="3">CGMCC 4.7329</strain>
    </source>
</reference>
<evidence type="ECO:0000313" key="3">
    <source>
        <dbReference type="Proteomes" id="UP000658127"/>
    </source>
</evidence>
<dbReference type="Pfam" id="PF12697">
    <property type="entry name" value="Abhydrolase_6"/>
    <property type="match status" value="1"/>
</dbReference>
<evidence type="ECO:0000259" key="1">
    <source>
        <dbReference type="Pfam" id="PF12697"/>
    </source>
</evidence>
<dbReference type="GO" id="GO:0016787">
    <property type="term" value="F:hydrolase activity"/>
    <property type="evidence" value="ECO:0007669"/>
    <property type="project" value="UniProtKB-KW"/>
</dbReference>
<dbReference type="EMBL" id="BMNE01000001">
    <property type="protein sequence ID" value="GGN66136.1"/>
    <property type="molecule type" value="Genomic_DNA"/>
</dbReference>
<dbReference type="Gene3D" id="3.40.50.1820">
    <property type="entry name" value="alpha/beta hydrolase"/>
    <property type="match status" value="1"/>
</dbReference>
<organism evidence="2 3">
    <name type="scientific">Nocardia rhizosphaerihabitans</name>
    <dbReference type="NCBI Taxonomy" id="1691570"/>
    <lineage>
        <taxon>Bacteria</taxon>
        <taxon>Bacillati</taxon>
        <taxon>Actinomycetota</taxon>
        <taxon>Actinomycetes</taxon>
        <taxon>Mycobacteriales</taxon>
        <taxon>Nocardiaceae</taxon>
        <taxon>Nocardia</taxon>
    </lineage>
</organism>
<feature type="domain" description="AB hydrolase-1" evidence="1">
    <location>
        <begin position="44"/>
        <end position="262"/>
    </location>
</feature>
<keyword evidence="2" id="KW-0378">Hydrolase</keyword>
<dbReference type="InterPro" id="IPR000073">
    <property type="entry name" value="AB_hydrolase_1"/>
</dbReference>
<comment type="caution">
    <text evidence="2">The sequence shown here is derived from an EMBL/GenBank/DDBJ whole genome shotgun (WGS) entry which is preliminary data.</text>
</comment>
<keyword evidence="3" id="KW-1185">Reference proteome</keyword>
<accession>A0ABQ2K334</accession>
<evidence type="ECO:0000313" key="2">
    <source>
        <dbReference type="EMBL" id="GGN66136.1"/>
    </source>
</evidence>
<dbReference type="Proteomes" id="UP000658127">
    <property type="component" value="Unassembled WGS sequence"/>
</dbReference>
<sequence>MAESRRSAESFTRNRDRHRFIVTADDDTPLMVTRYGRRDAAATVVYLHGPLSDATSMAPLIGELHQHFGGEIAQLVYDQRGHRHGVPFHPDRPAMAQLVADLDAVLTHASGQVILVTESLAAILLQEWLFRHRRGILRLDAVVAICPVPELPGDERSVRDGRADLARRAANSLERELALAFGILGCDDELPILESVGAMMRALRGGEADVAVVEDMLRATPTWIVAGKQDRLVGHKRVAELADTVWAEWVLIDDAAHDLIHTHTRIAADTVVAALEAAHEQTLFRGA</sequence>